<gene>
    <name evidence="1" type="ORF">SAMN05421849_2394</name>
</gene>
<organism evidence="1 2">
    <name type="scientific">Pontibaca methylaminivorans</name>
    <dbReference type="NCBI Taxonomy" id="515897"/>
    <lineage>
        <taxon>Bacteria</taxon>
        <taxon>Pseudomonadati</taxon>
        <taxon>Pseudomonadota</taxon>
        <taxon>Alphaproteobacteria</taxon>
        <taxon>Rhodobacterales</taxon>
        <taxon>Roseobacteraceae</taxon>
        <taxon>Pontibaca</taxon>
    </lineage>
</organism>
<dbReference type="EMBL" id="FTPS01000002">
    <property type="protein sequence ID" value="SIT86734.1"/>
    <property type="molecule type" value="Genomic_DNA"/>
</dbReference>
<dbReference type="OrthoDB" id="7869201at2"/>
<protein>
    <recommendedName>
        <fullName evidence="3">Antifreeze protein</fullName>
    </recommendedName>
</protein>
<dbReference type="Proteomes" id="UP000192455">
    <property type="component" value="Unassembled WGS sequence"/>
</dbReference>
<keyword evidence="2" id="KW-1185">Reference proteome</keyword>
<dbReference type="AlphaFoldDB" id="A0A1R3X7T3"/>
<dbReference type="STRING" id="515897.SAMN05421849_2394"/>
<dbReference type="RefSeq" id="WP_076650271.1">
    <property type="nucleotide sequence ID" value="NZ_FTPS01000002.1"/>
</dbReference>
<sequence>MIRPTPVLQYWKLGFAFWRMNAEAQAIIMMRMAGMAGLWQLAPGESARMVSEKQEAFARSMVQAGTAVLQGKRPDQVASAALGPLGRKTSGNSRRLGRALRRQMF</sequence>
<accession>A0A1R3X7T3</accession>
<evidence type="ECO:0000313" key="2">
    <source>
        <dbReference type="Proteomes" id="UP000192455"/>
    </source>
</evidence>
<proteinExistence type="predicted"/>
<evidence type="ECO:0008006" key="3">
    <source>
        <dbReference type="Google" id="ProtNLM"/>
    </source>
</evidence>
<name>A0A1R3X7T3_9RHOB</name>
<evidence type="ECO:0000313" key="1">
    <source>
        <dbReference type="EMBL" id="SIT86734.1"/>
    </source>
</evidence>
<reference evidence="1 2" key="1">
    <citation type="submission" date="2017-01" db="EMBL/GenBank/DDBJ databases">
        <authorList>
            <person name="Mah S.A."/>
            <person name="Swanson W.J."/>
            <person name="Moy G.W."/>
            <person name="Vacquier V.D."/>
        </authorList>
    </citation>
    <scope>NUCLEOTIDE SEQUENCE [LARGE SCALE GENOMIC DNA]</scope>
    <source>
        <strain evidence="1 2">DSM 21219</strain>
    </source>
</reference>